<feature type="transmembrane region" description="Helical" evidence="7">
    <location>
        <begin position="20"/>
        <end position="48"/>
    </location>
</feature>
<dbReference type="GO" id="GO:0005886">
    <property type="term" value="C:plasma membrane"/>
    <property type="evidence" value="ECO:0007669"/>
    <property type="project" value="UniProtKB-SubCell"/>
</dbReference>
<reference evidence="8" key="2">
    <citation type="submission" date="2020-09" db="EMBL/GenBank/DDBJ databases">
        <authorList>
            <person name="Sun Q."/>
            <person name="Kim S."/>
        </authorList>
    </citation>
    <scope>NUCLEOTIDE SEQUENCE</scope>
    <source>
        <strain evidence="8">KCTC 42651</strain>
    </source>
</reference>
<evidence type="ECO:0000256" key="1">
    <source>
        <dbReference type="ARBA" id="ARBA00004651"/>
    </source>
</evidence>
<comment type="caution">
    <text evidence="8">The sequence shown here is derived from an EMBL/GenBank/DDBJ whole genome shotgun (WGS) entry which is preliminary data.</text>
</comment>
<evidence type="ECO:0000313" key="8">
    <source>
        <dbReference type="EMBL" id="GHD50639.1"/>
    </source>
</evidence>
<evidence type="ECO:0000256" key="6">
    <source>
        <dbReference type="ARBA" id="ARBA00023136"/>
    </source>
</evidence>
<proteinExistence type="inferred from homology"/>
<accession>A0A918XSV9</accession>
<evidence type="ECO:0000256" key="3">
    <source>
        <dbReference type="ARBA" id="ARBA00022475"/>
    </source>
</evidence>
<evidence type="ECO:0000256" key="2">
    <source>
        <dbReference type="ARBA" id="ARBA00007543"/>
    </source>
</evidence>
<dbReference type="PANTHER" id="PTHR43141">
    <property type="entry name" value="CYTOCHROME BD2 SUBUNIT II"/>
    <property type="match status" value="1"/>
</dbReference>
<feature type="transmembrane region" description="Helical" evidence="7">
    <location>
        <begin position="123"/>
        <end position="147"/>
    </location>
</feature>
<dbReference type="PANTHER" id="PTHR43141:SF4">
    <property type="entry name" value="CYTOCHROME BD2 SUBUNIT II"/>
    <property type="match status" value="1"/>
</dbReference>
<dbReference type="GO" id="GO:0009055">
    <property type="term" value="F:electron transfer activity"/>
    <property type="evidence" value="ECO:0007669"/>
    <property type="project" value="TreeGrafter"/>
</dbReference>
<gene>
    <name evidence="8" type="primary">cioB</name>
    <name evidence="8" type="ORF">GCM10017083_24090</name>
</gene>
<dbReference type="GO" id="GO:0019646">
    <property type="term" value="P:aerobic electron transport chain"/>
    <property type="evidence" value="ECO:0007669"/>
    <property type="project" value="TreeGrafter"/>
</dbReference>
<feature type="transmembrane region" description="Helical" evidence="7">
    <location>
        <begin position="264"/>
        <end position="285"/>
    </location>
</feature>
<keyword evidence="5 7" id="KW-1133">Transmembrane helix</keyword>
<keyword evidence="4 7" id="KW-0812">Transmembrane</keyword>
<feature type="transmembrane region" description="Helical" evidence="7">
    <location>
        <begin position="159"/>
        <end position="180"/>
    </location>
</feature>
<evidence type="ECO:0000313" key="9">
    <source>
        <dbReference type="Proteomes" id="UP000630353"/>
    </source>
</evidence>
<feature type="transmembrane region" description="Helical" evidence="7">
    <location>
        <begin position="231"/>
        <end position="257"/>
    </location>
</feature>
<comment type="subcellular location">
    <subcellularLocation>
        <location evidence="1">Cell membrane</location>
        <topology evidence="1">Multi-pass membrane protein</topology>
    </subcellularLocation>
</comment>
<protein>
    <submittedName>
        <fullName evidence="8">Ubiquinol oxidase subunit II, cyanide insensitive</fullName>
    </submittedName>
</protein>
<keyword evidence="3" id="KW-1003">Cell membrane</keyword>
<evidence type="ECO:0000256" key="5">
    <source>
        <dbReference type="ARBA" id="ARBA00022989"/>
    </source>
</evidence>
<feature type="transmembrane region" description="Helical" evidence="7">
    <location>
        <begin position="305"/>
        <end position="325"/>
    </location>
</feature>
<name>A0A918XSV9_9PROT</name>
<dbReference type="Pfam" id="PF02322">
    <property type="entry name" value="Cyt_bd_oxida_II"/>
    <property type="match status" value="1"/>
</dbReference>
<dbReference type="EMBL" id="BMZS01000005">
    <property type="protein sequence ID" value="GHD50639.1"/>
    <property type="molecule type" value="Genomic_DNA"/>
</dbReference>
<dbReference type="Proteomes" id="UP000630353">
    <property type="component" value="Unassembled WGS sequence"/>
</dbReference>
<keyword evidence="6 7" id="KW-0472">Membrane</keyword>
<dbReference type="RefSeq" id="WP_189989786.1">
    <property type="nucleotide sequence ID" value="NZ_BMZS01000005.1"/>
</dbReference>
<reference evidence="8" key="1">
    <citation type="journal article" date="2014" name="Int. J. Syst. Evol. Microbiol.">
        <title>Complete genome sequence of Corynebacterium casei LMG S-19264T (=DSM 44701T), isolated from a smear-ripened cheese.</title>
        <authorList>
            <consortium name="US DOE Joint Genome Institute (JGI-PGF)"/>
            <person name="Walter F."/>
            <person name="Albersmeier A."/>
            <person name="Kalinowski J."/>
            <person name="Ruckert C."/>
        </authorList>
    </citation>
    <scope>NUCLEOTIDE SEQUENCE</scope>
    <source>
        <strain evidence="8">KCTC 42651</strain>
    </source>
</reference>
<dbReference type="InterPro" id="IPR003317">
    <property type="entry name" value="Cyt-d_oxidase_su2"/>
</dbReference>
<feature type="transmembrane region" description="Helical" evidence="7">
    <location>
        <begin position="93"/>
        <end position="111"/>
    </location>
</feature>
<feature type="transmembrane region" description="Helical" evidence="7">
    <location>
        <begin position="200"/>
        <end position="219"/>
    </location>
</feature>
<comment type="similarity">
    <text evidence="2">Belongs to the cytochrome ubiquinol oxidase subunit 2 family.</text>
</comment>
<evidence type="ECO:0000256" key="7">
    <source>
        <dbReference type="SAM" id="Phobius"/>
    </source>
</evidence>
<sequence length="343" mass="36778">MFEAFTDATGWDLWLPLAAAAVIGFAVAMYVLMDGFDLGVGILFPGAARTEWRDAMMVSVAPVWDGNETWLVMGGGGLLALFPLAYATLLPAFYLPLTLMLLALILRGVAFEFRFKSEAHKPFWSGAFHLGSVVATLCQGIVLGAFVEGHATVDGAGSWGWLSPFPLFVGLAMLAGYGLLGATWIVKKTTGGLQAWARGVAERLVAVVALAMAIVSLWMPLAAPEVAERWFAWPNIVVLAPIPLAAAVLCLAIFVGLRRGGEDLPFYGSFALFLTGYAGLAVSLFPNLVPGRYDIWQAAAGPASLSFALVGVVVMIPIILGYTLYNYHVFRGKVRPEDMEGYH</sequence>
<evidence type="ECO:0000256" key="4">
    <source>
        <dbReference type="ARBA" id="ARBA00022692"/>
    </source>
</evidence>
<dbReference type="GO" id="GO:0016682">
    <property type="term" value="F:oxidoreductase activity, acting on diphenols and related substances as donors, oxygen as acceptor"/>
    <property type="evidence" value="ECO:0007669"/>
    <property type="project" value="TreeGrafter"/>
</dbReference>
<keyword evidence="9" id="KW-1185">Reference proteome</keyword>
<organism evidence="8 9">
    <name type="scientific">Thalassobaculum fulvum</name>
    <dbReference type="NCBI Taxonomy" id="1633335"/>
    <lineage>
        <taxon>Bacteria</taxon>
        <taxon>Pseudomonadati</taxon>
        <taxon>Pseudomonadota</taxon>
        <taxon>Alphaproteobacteria</taxon>
        <taxon>Rhodospirillales</taxon>
        <taxon>Thalassobaculaceae</taxon>
        <taxon>Thalassobaculum</taxon>
    </lineage>
</organism>
<dbReference type="AlphaFoldDB" id="A0A918XSV9"/>
<dbReference type="GO" id="GO:0070069">
    <property type="term" value="C:cytochrome complex"/>
    <property type="evidence" value="ECO:0007669"/>
    <property type="project" value="TreeGrafter"/>
</dbReference>